<name>X0ZQB9_9ZZZZ</name>
<accession>X0ZQB9</accession>
<evidence type="ECO:0000313" key="1">
    <source>
        <dbReference type="EMBL" id="GAG50421.1"/>
    </source>
</evidence>
<sequence>PCILTAFNPLLKKLKTLLFGLRMAKMTGNRIKQAGLQCTINKLNICPNNGETLDVHFVAK</sequence>
<dbReference type="EMBL" id="BARS01055956">
    <property type="protein sequence ID" value="GAG50421.1"/>
    <property type="molecule type" value="Genomic_DNA"/>
</dbReference>
<proteinExistence type="predicted"/>
<protein>
    <submittedName>
        <fullName evidence="1">Uncharacterized protein</fullName>
    </submittedName>
</protein>
<organism evidence="1">
    <name type="scientific">marine sediment metagenome</name>
    <dbReference type="NCBI Taxonomy" id="412755"/>
    <lineage>
        <taxon>unclassified sequences</taxon>
        <taxon>metagenomes</taxon>
        <taxon>ecological metagenomes</taxon>
    </lineage>
</organism>
<comment type="caution">
    <text evidence="1">The sequence shown here is derived from an EMBL/GenBank/DDBJ whole genome shotgun (WGS) entry which is preliminary data.</text>
</comment>
<dbReference type="AlphaFoldDB" id="X0ZQB9"/>
<reference evidence="1" key="1">
    <citation type="journal article" date="2014" name="Front. Microbiol.">
        <title>High frequency of phylogenetically diverse reductive dehalogenase-homologous genes in deep subseafloor sedimentary metagenomes.</title>
        <authorList>
            <person name="Kawai M."/>
            <person name="Futagami T."/>
            <person name="Toyoda A."/>
            <person name="Takaki Y."/>
            <person name="Nishi S."/>
            <person name="Hori S."/>
            <person name="Arai W."/>
            <person name="Tsubouchi T."/>
            <person name="Morono Y."/>
            <person name="Uchiyama I."/>
            <person name="Ito T."/>
            <person name="Fujiyama A."/>
            <person name="Inagaki F."/>
            <person name="Takami H."/>
        </authorList>
    </citation>
    <scope>NUCLEOTIDE SEQUENCE</scope>
    <source>
        <strain evidence="1">Expedition CK06-06</strain>
    </source>
</reference>
<gene>
    <name evidence="1" type="ORF">S01H1_82529</name>
</gene>
<feature type="non-terminal residue" evidence="1">
    <location>
        <position position="1"/>
    </location>
</feature>